<reference evidence="11 12" key="1">
    <citation type="submission" date="2017-06" db="EMBL/GenBank/DDBJ databases">
        <authorList>
            <consortium name="Pathogen Informatics"/>
        </authorList>
    </citation>
    <scope>NUCLEOTIDE SEQUENCE [LARGE SCALE GENOMIC DNA]</scope>
    <source>
        <strain evidence="11 12">NCTC13788</strain>
    </source>
</reference>
<protein>
    <recommendedName>
        <fullName evidence="4 10">Phosphate propanoyltransferase</fullName>
        <ecNumber evidence="3 10">2.3.1.222</ecNumber>
    </recommendedName>
</protein>
<evidence type="ECO:0000256" key="5">
    <source>
        <dbReference type="ARBA" id="ARBA00022679"/>
    </source>
</evidence>
<accession>A0A239T285</accession>
<dbReference type="STRING" id="1123308.GCA_000380085_02097"/>
<evidence type="ECO:0000256" key="6">
    <source>
        <dbReference type="ARBA" id="ARBA00022723"/>
    </source>
</evidence>
<dbReference type="EMBL" id="LT906439">
    <property type="protein sequence ID" value="SNU90963.1"/>
    <property type="molecule type" value="Genomic_DNA"/>
</dbReference>
<dbReference type="Proteomes" id="UP000215185">
    <property type="component" value="Chromosome 1"/>
</dbReference>
<evidence type="ECO:0000256" key="4">
    <source>
        <dbReference type="ARBA" id="ARBA00020837"/>
    </source>
</evidence>
<evidence type="ECO:0000256" key="3">
    <source>
        <dbReference type="ARBA" id="ARBA00012206"/>
    </source>
</evidence>
<evidence type="ECO:0000313" key="12">
    <source>
        <dbReference type="Proteomes" id="UP000215185"/>
    </source>
</evidence>
<sequence length="230" mass="24956">MEESLESLFYQVIDQLSGVPGTAQEPAPFSSIVENTKVTEDDFSIPLGVSNHHIHLSQRDVDVLFGRGYQFGVLKNLSQKGQYAYQECVTIAGPKGVIEKVRILGPVRDDTQIELTVTDCFKMGIKAPLRISGDIDGTPGCTVIGPKGSVQLGKGCIVAKRHIHMSPDDAHRYGVQDDQTVSLELPGERGGIIGNVVIRVNETFSLECHLDTEEANALGVSGEDKLKLIK</sequence>
<dbReference type="KEGG" id="smen:SAMEA4412692_2080"/>
<dbReference type="Pfam" id="PF06130">
    <property type="entry name" value="PTAC"/>
    <property type="match status" value="1"/>
</dbReference>
<dbReference type="InterPro" id="IPR008300">
    <property type="entry name" value="PTAC"/>
</dbReference>
<dbReference type="EC" id="2.3.1.222" evidence="3 10"/>
<dbReference type="PIRSF" id="PIRSF010130">
    <property type="entry name" value="PduL"/>
    <property type="match status" value="1"/>
</dbReference>
<name>A0A239T285_9STRE</name>
<dbReference type="PANTHER" id="PTHR39453">
    <property type="entry name" value="PHOSPHATE PROPANOYLTRANSFERASE"/>
    <property type="match status" value="1"/>
</dbReference>
<dbReference type="GO" id="GO:0051144">
    <property type="term" value="P:1,2-propanediol catabolic process"/>
    <property type="evidence" value="ECO:0007669"/>
    <property type="project" value="UniProtKB-UniPathway"/>
</dbReference>
<evidence type="ECO:0000256" key="10">
    <source>
        <dbReference type="PIRNR" id="PIRNR010130"/>
    </source>
</evidence>
<evidence type="ECO:0000256" key="1">
    <source>
        <dbReference type="ARBA" id="ARBA00001947"/>
    </source>
</evidence>
<keyword evidence="7" id="KW-0862">Zinc</keyword>
<evidence type="ECO:0000256" key="2">
    <source>
        <dbReference type="ARBA" id="ARBA00007342"/>
    </source>
</evidence>
<comment type="similarity">
    <text evidence="2 10">Belongs to the PduL family.</text>
</comment>
<comment type="function">
    <text evidence="10">Involved in 1,2-propanediol (1,2-PD) degradation by catalyzing the conversion of propanoyl-CoA to propanoyl-phosphate.</text>
</comment>
<proteinExistence type="inferred from homology"/>
<gene>
    <name evidence="11" type="primary">pduL_2</name>
    <name evidence="11" type="ORF">SAMEA4412692_02080</name>
</gene>
<dbReference type="eggNOG" id="COG4869">
    <property type="taxonomic scope" value="Bacteria"/>
</dbReference>
<evidence type="ECO:0000256" key="9">
    <source>
        <dbReference type="ARBA" id="ARBA00047589"/>
    </source>
</evidence>
<keyword evidence="12" id="KW-1185">Reference proteome</keyword>
<dbReference type="RefSeq" id="WP_018374645.1">
    <property type="nucleotide sequence ID" value="NZ_LT906439.1"/>
</dbReference>
<dbReference type="GO" id="GO:0016747">
    <property type="term" value="F:acyltransferase activity, transferring groups other than amino-acyl groups"/>
    <property type="evidence" value="ECO:0007669"/>
    <property type="project" value="InterPro"/>
</dbReference>
<evidence type="ECO:0000256" key="8">
    <source>
        <dbReference type="ARBA" id="ARBA00023315"/>
    </source>
</evidence>
<comment type="catalytic activity">
    <reaction evidence="9 10">
        <text>propanoyl-CoA + phosphate = propanoyl phosphate + CoA</text>
        <dbReference type="Rhea" id="RHEA:28046"/>
        <dbReference type="ChEBI" id="CHEBI:43474"/>
        <dbReference type="ChEBI" id="CHEBI:57287"/>
        <dbReference type="ChEBI" id="CHEBI:57392"/>
        <dbReference type="ChEBI" id="CHEBI:58933"/>
        <dbReference type="EC" id="2.3.1.222"/>
    </reaction>
</comment>
<keyword evidence="8 10" id="KW-0012">Acyltransferase</keyword>
<organism evidence="11 12">
    <name type="scientific">Streptococcus merionis</name>
    <dbReference type="NCBI Taxonomy" id="400065"/>
    <lineage>
        <taxon>Bacteria</taxon>
        <taxon>Bacillati</taxon>
        <taxon>Bacillota</taxon>
        <taxon>Bacilli</taxon>
        <taxon>Lactobacillales</taxon>
        <taxon>Streptococcaceae</taxon>
        <taxon>Streptococcus</taxon>
    </lineage>
</organism>
<dbReference type="GO" id="GO:0046872">
    <property type="term" value="F:metal ion binding"/>
    <property type="evidence" value="ECO:0007669"/>
    <property type="project" value="UniProtKB-KW"/>
</dbReference>
<dbReference type="AlphaFoldDB" id="A0A239T285"/>
<evidence type="ECO:0000256" key="7">
    <source>
        <dbReference type="ARBA" id="ARBA00022833"/>
    </source>
</evidence>
<comment type="cofactor">
    <cofactor evidence="1">
        <name>Zn(2+)</name>
        <dbReference type="ChEBI" id="CHEBI:29105"/>
    </cofactor>
</comment>
<dbReference type="UniPathway" id="UPA00621"/>
<keyword evidence="5 10" id="KW-0808">Transferase</keyword>
<dbReference type="PANTHER" id="PTHR39453:SF1">
    <property type="entry name" value="PHOSPHATE PROPANOYLTRANSFERASE"/>
    <property type="match status" value="1"/>
</dbReference>
<evidence type="ECO:0000313" key="11">
    <source>
        <dbReference type="EMBL" id="SNU90963.1"/>
    </source>
</evidence>
<comment type="pathway">
    <text evidence="10">Polyol metabolism; 1,2-propanediol degradation.</text>
</comment>
<dbReference type="OrthoDB" id="9784365at2"/>
<dbReference type="NCBIfam" id="NF011652">
    <property type="entry name" value="PRK15070.1"/>
    <property type="match status" value="1"/>
</dbReference>
<keyword evidence="6" id="KW-0479">Metal-binding</keyword>